<protein>
    <submittedName>
        <fullName evidence="1">Uncharacterized protein</fullName>
    </submittedName>
</protein>
<proteinExistence type="predicted"/>
<accession>A0ACC0HD01</accession>
<evidence type="ECO:0000313" key="2">
    <source>
        <dbReference type="Proteomes" id="UP001060215"/>
    </source>
</evidence>
<sequence>MGCMSSKTVIYVTPRPTQSYGGQPPEPERKSENIDEVGSLEDVPKKMEMSEKNSGWEDLIFIPPGKSQSQHIQEVANA</sequence>
<comment type="caution">
    <text evidence="1">The sequence shown here is derived from an EMBL/GenBank/DDBJ whole genome shotgun (WGS) entry which is preliminary data.</text>
</comment>
<name>A0ACC0HD01_9ERIC</name>
<reference evidence="1 2" key="1">
    <citation type="journal article" date="2022" name="Plant J.">
        <title>Chromosome-level genome of Camellia lanceoleosa provides a valuable resource for understanding genome evolution and self-incompatibility.</title>
        <authorList>
            <person name="Gong W."/>
            <person name="Xiao S."/>
            <person name="Wang L."/>
            <person name="Liao Z."/>
            <person name="Chang Y."/>
            <person name="Mo W."/>
            <person name="Hu G."/>
            <person name="Li W."/>
            <person name="Zhao G."/>
            <person name="Zhu H."/>
            <person name="Hu X."/>
            <person name="Ji K."/>
            <person name="Xiang X."/>
            <person name="Song Q."/>
            <person name="Yuan D."/>
            <person name="Jin S."/>
            <person name="Zhang L."/>
        </authorList>
    </citation>
    <scope>NUCLEOTIDE SEQUENCE [LARGE SCALE GENOMIC DNA]</scope>
    <source>
        <strain evidence="1">SQ_2022a</strain>
    </source>
</reference>
<keyword evidence="2" id="KW-1185">Reference proteome</keyword>
<organism evidence="1 2">
    <name type="scientific">Camellia lanceoleosa</name>
    <dbReference type="NCBI Taxonomy" id="1840588"/>
    <lineage>
        <taxon>Eukaryota</taxon>
        <taxon>Viridiplantae</taxon>
        <taxon>Streptophyta</taxon>
        <taxon>Embryophyta</taxon>
        <taxon>Tracheophyta</taxon>
        <taxon>Spermatophyta</taxon>
        <taxon>Magnoliopsida</taxon>
        <taxon>eudicotyledons</taxon>
        <taxon>Gunneridae</taxon>
        <taxon>Pentapetalae</taxon>
        <taxon>asterids</taxon>
        <taxon>Ericales</taxon>
        <taxon>Theaceae</taxon>
        <taxon>Camellia</taxon>
    </lineage>
</organism>
<evidence type="ECO:0000313" key="1">
    <source>
        <dbReference type="EMBL" id="KAI8011075.1"/>
    </source>
</evidence>
<dbReference type="EMBL" id="CM045762">
    <property type="protein sequence ID" value="KAI8011075.1"/>
    <property type="molecule type" value="Genomic_DNA"/>
</dbReference>
<dbReference type="Proteomes" id="UP001060215">
    <property type="component" value="Chromosome 5"/>
</dbReference>
<gene>
    <name evidence="1" type="ORF">LOK49_LG06G01952</name>
</gene>